<keyword evidence="1 4" id="KW-0732">Signal</keyword>
<feature type="chain" id="PRO_5010827687" description="Gnk2-homologous domain-containing protein" evidence="4">
    <location>
        <begin position="26"/>
        <end position="211"/>
    </location>
</feature>
<dbReference type="OMA" id="SARCEPP"/>
<evidence type="ECO:0000313" key="7">
    <source>
        <dbReference type="EMBL" id="ONM24182.1"/>
    </source>
</evidence>
<dbReference type="HOGENOM" id="CLU_100400_2_0_1"/>
<dbReference type="EnsemblPlants" id="Zm00001eb106370_T002">
    <property type="protein sequence ID" value="Zm00001eb106370_P002"/>
    <property type="gene ID" value="Zm00001eb106370"/>
</dbReference>
<gene>
    <name evidence="8" type="primary">LOC100382243</name>
    <name evidence="7" type="ORF">ZEAMMB73_Zm00001d006534</name>
</gene>
<dbReference type="AlphaFoldDB" id="C0PJ77"/>
<dbReference type="eggNOG" id="ENOG502R3J9">
    <property type="taxonomic scope" value="Eukaryota"/>
</dbReference>
<feature type="signal peptide" evidence="4">
    <location>
        <begin position="1"/>
        <end position="25"/>
    </location>
</feature>
<keyword evidence="2" id="KW-0677">Repeat</keyword>
<reference evidence="8" key="3">
    <citation type="submission" date="2019-07" db="EMBL/GenBank/DDBJ databases">
        <authorList>
            <person name="Seetharam A."/>
            <person name="Woodhouse M."/>
            <person name="Cannon E."/>
        </authorList>
    </citation>
    <scope>NUCLEOTIDE SEQUENCE [LARGE SCALE GENOMIC DNA]</scope>
    <source>
        <strain evidence="8">cv. B73</strain>
    </source>
</reference>
<organism evidence="6">
    <name type="scientific">Zea mays</name>
    <name type="common">Maize</name>
    <dbReference type="NCBI Taxonomy" id="4577"/>
    <lineage>
        <taxon>Eukaryota</taxon>
        <taxon>Viridiplantae</taxon>
        <taxon>Streptophyta</taxon>
        <taxon>Embryophyta</taxon>
        <taxon>Tracheophyta</taxon>
        <taxon>Spermatophyta</taxon>
        <taxon>Magnoliopsida</taxon>
        <taxon>Liliopsida</taxon>
        <taxon>Poales</taxon>
        <taxon>Poaceae</taxon>
        <taxon>PACMAD clade</taxon>
        <taxon>Panicoideae</taxon>
        <taxon>Andropogonodae</taxon>
        <taxon>Andropogoneae</taxon>
        <taxon>Tripsacinae</taxon>
        <taxon>Zea</taxon>
    </lineage>
</organism>
<dbReference type="PANTHER" id="PTHR32099:SF9">
    <property type="entry name" value="OS07G0538300 PROTEIN"/>
    <property type="match status" value="1"/>
</dbReference>
<dbReference type="Gramene" id="Zm00001eb106370_T002">
    <property type="protein sequence ID" value="Zm00001eb106370_P002"/>
    <property type="gene ID" value="Zm00001eb106370"/>
</dbReference>
<dbReference type="GeneID" id="100382243"/>
<dbReference type="Gene3D" id="3.30.430.20">
    <property type="entry name" value="Gnk2 domain, C-X8-C-X2-C motif"/>
    <property type="match status" value="1"/>
</dbReference>
<sequence>MKNPWLLFLAPFLLAVSSSLPHTAAVPLRFPAAGRSPVQCIGDGVYAANSTYQANLRRVAALLLAEVSASPGQFYYTTHAVGYWPNRLLASSLCRRRDVNGTHVGYPCADCIAGAFLEMERACPYRREAFYIDRNCSVELAEIRIFGTGGIFQRNILIQAMASGLVLQAIGFAWLFFLLFQEWRSRKRGNLMHSTPLLSGDENVGNMSTKA</sequence>
<feature type="transmembrane region" description="Helical" evidence="3">
    <location>
        <begin position="156"/>
        <end position="180"/>
    </location>
</feature>
<dbReference type="InterPro" id="IPR002902">
    <property type="entry name" value="GNK2"/>
</dbReference>
<keyword evidence="10" id="KW-1267">Proteomics identification</keyword>
<dbReference type="CDD" id="cd23509">
    <property type="entry name" value="Gnk2-like"/>
    <property type="match status" value="1"/>
</dbReference>
<keyword evidence="9" id="KW-1185">Reference proteome</keyword>
<evidence type="ECO:0000256" key="4">
    <source>
        <dbReference type="SAM" id="SignalP"/>
    </source>
</evidence>
<dbReference type="IntAct" id="C0PJ77">
    <property type="interactions" value="1"/>
</dbReference>
<dbReference type="ExpressionAtlas" id="C0PJ77">
    <property type="expression patterns" value="baseline and differential"/>
</dbReference>
<keyword evidence="3" id="KW-1133">Transmembrane helix</keyword>
<feature type="domain" description="Gnk2-homologous" evidence="5">
    <location>
        <begin position="34"/>
        <end position="145"/>
    </location>
</feature>
<name>C0PJ77_MAIZE</name>
<keyword evidence="3" id="KW-0812">Transmembrane</keyword>
<protein>
    <recommendedName>
        <fullName evidence="5">Gnk2-homologous domain-containing protein</fullName>
    </recommendedName>
</protein>
<evidence type="ECO:0000313" key="9">
    <source>
        <dbReference type="Proteomes" id="UP000007305"/>
    </source>
</evidence>
<dbReference type="InterPro" id="IPR038408">
    <property type="entry name" value="GNK2_sf"/>
</dbReference>
<proteinExistence type="evidence at protein level"/>
<dbReference type="Pfam" id="PF01657">
    <property type="entry name" value="Stress-antifung"/>
    <property type="match status" value="1"/>
</dbReference>
<evidence type="ECO:0000313" key="8">
    <source>
        <dbReference type="EnsemblPlants" id="Zm00001eb106370_P002"/>
    </source>
</evidence>
<reference evidence="6" key="1">
    <citation type="journal article" date="2009" name="PLoS Genet.">
        <title>Sequencing, mapping, and analysis of 27,455 maize full-length cDNAs.</title>
        <authorList>
            <person name="Soderlund C."/>
            <person name="Descour A."/>
            <person name="Kudrna D."/>
            <person name="Bomhoff M."/>
            <person name="Boyd L."/>
            <person name="Currie J."/>
            <person name="Angelova A."/>
            <person name="Collura K."/>
            <person name="Wissotski M."/>
            <person name="Ashley E."/>
            <person name="Morrow D."/>
            <person name="Fernandes J."/>
            <person name="Walbot V."/>
            <person name="Yu Y."/>
        </authorList>
    </citation>
    <scope>NUCLEOTIDE SEQUENCE</scope>
    <source>
        <strain evidence="6">B73</strain>
    </source>
</reference>
<keyword evidence="3" id="KW-0472">Membrane</keyword>
<dbReference type="Proteomes" id="UP000007305">
    <property type="component" value="Chromosome 2"/>
</dbReference>
<reference evidence="7 9" key="2">
    <citation type="submission" date="2015-12" db="EMBL/GenBank/DDBJ databases">
        <title>Update maize B73 reference genome by single molecule sequencing technologies.</title>
        <authorList>
            <consortium name="Maize Genome Sequencing Project"/>
            <person name="Ware D."/>
        </authorList>
    </citation>
    <scope>NUCLEOTIDE SEQUENCE [LARGE SCALE GENOMIC DNA]</scope>
    <source>
        <strain evidence="9">cv. B73</strain>
        <tissue evidence="7">Seedling</tissue>
    </source>
</reference>
<dbReference type="KEGG" id="zma:100382243"/>
<evidence type="ECO:0000256" key="3">
    <source>
        <dbReference type="SAM" id="Phobius"/>
    </source>
</evidence>
<evidence type="ECO:0007829" key="10">
    <source>
        <dbReference type="PeptideAtlas" id="C0PJ77"/>
    </source>
</evidence>
<dbReference type="EMBL" id="BT068346">
    <property type="protein sequence ID" value="ACN35243.1"/>
    <property type="molecule type" value="mRNA"/>
</dbReference>
<dbReference type="EMBL" id="CM007648">
    <property type="protein sequence ID" value="ONM24182.1"/>
    <property type="molecule type" value="Genomic_DNA"/>
</dbReference>
<reference evidence="8" key="4">
    <citation type="submission" date="2021-05" db="UniProtKB">
        <authorList>
            <consortium name="EnsemblPlants"/>
        </authorList>
    </citation>
    <scope>IDENTIFICATION</scope>
    <source>
        <strain evidence="8">cv. B73</strain>
    </source>
</reference>
<evidence type="ECO:0000256" key="1">
    <source>
        <dbReference type="ARBA" id="ARBA00022729"/>
    </source>
</evidence>
<dbReference type="PaxDb" id="4577-GRMZM2G087662_P01"/>
<evidence type="ECO:0000313" key="6">
    <source>
        <dbReference type="EMBL" id="ACN35243.1"/>
    </source>
</evidence>
<evidence type="ECO:0000256" key="2">
    <source>
        <dbReference type="ARBA" id="ARBA00022737"/>
    </source>
</evidence>
<evidence type="ECO:0000259" key="5">
    <source>
        <dbReference type="PROSITE" id="PS51473"/>
    </source>
</evidence>
<accession>C0PJ77</accession>
<dbReference type="PROSITE" id="PS51473">
    <property type="entry name" value="GNK2"/>
    <property type="match status" value="1"/>
</dbReference>
<dbReference type="OrthoDB" id="686654at2759"/>
<dbReference type="RefSeq" id="NP_001168467.1">
    <property type="nucleotide sequence ID" value="NM_001174996.1"/>
</dbReference>
<dbReference type="PANTHER" id="PTHR32099">
    <property type="entry name" value="CYSTEINE-RICH REPEAT SECRETORY PROTEIN"/>
    <property type="match status" value="1"/>
</dbReference>